<evidence type="ECO:0000256" key="4">
    <source>
        <dbReference type="ARBA" id="ARBA00022989"/>
    </source>
</evidence>
<evidence type="ECO:0000256" key="7">
    <source>
        <dbReference type="ARBA" id="ARBA00023170"/>
    </source>
</evidence>
<dbReference type="PANTHER" id="PTHR10489:SF922">
    <property type="entry name" value="C-C CHEMOKINE RECEPTOR FAMILY-LIKE-RELATED"/>
    <property type="match status" value="1"/>
</dbReference>
<protein>
    <submittedName>
        <fullName evidence="12">Chemokine (C-C motif) receptor 12b, tandem duplicate 2</fullName>
    </submittedName>
</protein>
<feature type="transmembrane region" description="Helical" evidence="10">
    <location>
        <begin position="57"/>
        <end position="79"/>
    </location>
</feature>
<proteinExistence type="inferred from homology"/>
<reference evidence="12" key="1">
    <citation type="submission" date="2020-06" db="EMBL/GenBank/DDBJ databases">
        <authorList>
            <consortium name="Wellcome Sanger Institute Data Sharing"/>
        </authorList>
    </citation>
    <scope>NUCLEOTIDE SEQUENCE [LARGE SCALE GENOMIC DNA]</scope>
</reference>
<dbReference type="GO" id="GO:0007204">
    <property type="term" value="P:positive regulation of cytosolic calcium ion concentration"/>
    <property type="evidence" value="ECO:0007669"/>
    <property type="project" value="TreeGrafter"/>
</dbReference>
<keyword evidence="4 10" id="KW-1133">Transmembrane helix</keyword>
<keyword evidence="8 9" id="KW-0807">Transducer</keyword>
<feature type="transmembrane region" description="Helical" evidence="10">
    <location>
        <begin position="225"/>
        <end position="241"/>
    </location>
</feature>
<keyword evidence="13" id="KW-1185">Reference proteome</keyword>
<feature type="domain" description="G-protein coupled receptors family 1 profile" evidence="11">
    <location>
        <begin position="1"/>
        <end position="185"/>
    </location>
</feature>
<dbReference type="Ensembl" id="ENSGWIT00000029784.1">
    <property type="protein sequence ID" value="ENSGWIP00000027281.1"/>
    <property type="gene ID" value="ENSGWIG00000014285.1"/>
</dbReference>
<keyword evidence="5 9" id="KW-0297">G-protein coupled receptor</keyword>
<dbReference type="Pfam" id="PF00001">
    <property type="entry name" value="7tm_1"/>
    <property type="match status" value="1"/>
</dbReference>
<dbReference type="InterPro" id="IPR017452">
    <property type="entry name" value="GPCR_Rhodpsn_7TM"/>
</dbReference>
<dbReference type="GO" id="GO:0006955">
    <property type="term" value="P:immune response"/>
    <property type="evidence" value="ECO:0007669"/>
    <property type="project" value="TreeGrafter"/>
</dbReference>
<dbReference type="InterPro" id="IPR000276">
    <property type="entry name" value="GPCR_Rhodpsn"/>
</dbReference>
<dbReference type="PRINTS" id="PR00657">
    <property type="entry name" value="CCCHEMOKINER"/>
</dbReference>
<dbReference type="GO" id="GO:0019722">
    <property type="term" value="P:calcium-mediated signaling"/>
    <property type="evidence" value="ECO:0007669"/>
    <property type="project" value="TreeGrafter"/>
</dbReference>
<dbReference type="GO" id="GO:0019957">
    <property type="term" value="F:C-C chemokine binding"/>
    <property type="evidence" value="ECO:0007669"/>
    <property type="project" value="TreeGrafter"/>
</dbReference>
<evidence type="ECO:0000256" key="1">
    <source>
        <dbReference type="ARBA" id="ARBA00004651"/>
    </source>
</evidence>
<comment type="similarity">
    <text evidence="9">Belongs to the G-protein coupled receptor 1 family.</text>
</comment>
<keyword evidence="7 9" id="KW-0675">Receptor</keyword>
<dbReference type="PRINTS" id="PR00237">
    <property type="entry name" value="GPCRRHODOPSN"/>
</dbReference>
<organism evidence="12 13">
    <name type="scientific">Gouania willdenowi</name>
    <name type="common">Blunt-snouted clingfish</name>
    <name type="synonym">Lepadogaster willdenowi</name>
    <dbReference type="NCBI Taxonomy" id="441366"/>
    <lineage>
        <taxon>Eukaryota</taxon>
        <taxon>Metazoa</taxon>
        <taxon>Chordata</taxon>
        <taxon>Craniata</taxon>
        <taxon>Vertebrata</taxon>
        <taxon>Euteleostomi</taxon>
        <taxon>Actinopterygii</taxon>
        <taxon>Neopterygii</taxon>
        <taxon>Teleostei</taxon>
        <taxon>Neoteleostei</taxon>
        <taxon>Acanthomorphata</taxon>
        <taxon>Ovalentaria</taxon>
        <taxon>Blenniimorphae</taxon>
        <taxon>Blenniiformes</taxon>
        <taxon>Gobiesocoidei</taxon>
        <taxon>Gobiesocidae</taxon>
        <taxon>Gobiesocinae</taxon>
        <taxon>Gouania</taxon>
    </lineage>
</organism>
<feature type="transmembrane region" description="Helical" evidence="10">
    <location>
        <begin position="190"/>
        <end position="213"/>
    </location>
</feature>
<keyword evidence="2" id="KW-1003">Cell membrane</keyword>
<keyword evidence="3 9" id="KW-0812">Transmembrane</keyword>
<evidence type="ECO:0000313" key="13">
    <source>
        <dbReference type="Proteomes" id="UP000694680"/>
    </source>
</evidence>
<dbReference type="GO" id="GO:0009897">
    <property type="term" value="C:external side of plasma membrane"/>
    <property type="evidence" value="ECO:0007669"/>
    <property type="project" value="TreeGrafter"/>
</dbReference>
<evidence type="ECO:0000313" key="12">
    <source>
        <dbReference type="Ensembl" id="ENSGWIP00000027281.1"/>
    </source>
</evidence>
<evidence type="ECO:0000259" key="11">
    <source>
        <dbReference type="PROSITE" id="PS50262"/>
    </source>
</evidence>
<evidence type="ECO:0000256" key="10">
    <source>
        <dbReference type="SAM" id="Phobius"/>
    </source>
</evidence>
<feature type="transmembrane region" description="Helical" evidence="10">
    <location>
        <begin position="163"/>
        <end position="183"/>
    </location>
</feature>
<keyword evidence="6 10" id="KW-0472">Membrane</keyword>
<dbReference type="PROSITE" id="PS00237">
    <property type="entry name" value="G_PROTEIN_RECEP_F1_1"/>
    <property type="match status" value="1"/>
</dbReference>
<evidence type="ECO:0000256" key="6">
    <source>
        <dbReference type="ARBA" id="ARBA00023136"/>
    </source>
</evidence>
<feature type="transmembrane region" description="Helical" evidence="10">
    <location>
        <begin position="85"/>
        <end position="101"/>
    </location>
</feature>
<dbReference type="InterPro" id="IPR000355">
    <property type="entry name" value="Chemokine_rcpt"/>
</dbReference>
<evidence type="ECO:0000256" key="8">
    <source>
        <dbReference type="ARBA" id="ARBA00023224"/>
    </source>
</evidence>
<dbReference type="Gene3D" id="1.20.1070.10">
    <property type="entry name" value="Rhodopsin 7-helix transmembrane proteins"/>
    <property type="match status" value="1"/>
</dbReference>
<dbReference type="GO" id="GO:0016493">
    <property type="term" value="F:C-C chemokine receptor activity"/>
    <property type="evidence" value="ECO:0007669"/>
    <property type="project" value="TreeGrafter"/>
</dbReference>
<feature type="transmembrane region" description="Helical" evidence="10">
    <location>
        <begin position="24"/>
        <end position="45"/>
    </location>
</feature>
<evidence type="ECO:0000256" key="2">
    <source>
        <dbReference type="ARBA" id="ARBA00022475"/>
    </source>
</evidence>
<sequence>FMIYVVVGLDLKINHIYVTTVTNILLMNLVLSSLIFISSLPFIGFYMQRSDWTFGKVMCKLVGSVYYLGFYSSVLFLTLLTFDRHLAVVYSVGVTCSVGVARLRNRSYAVVSCSVVWIVSGLACIRPMTSHTTFVYIDNKTLCEEFPGDVPDVNVELLRTSEFYLQLFVFLILPLAVIIYCYVRISITVLLIFFIVLLFFLSWIPFNVIMLMFDLGYALQITRNVAYLYFCISPMFYTFVGKKFQNYFRQMLVTRFPSLKRHVFSESV</sequence>
<dbReference type="SUPFAM" id="SSF81321">
    <property type="entry name" value="Family A G protein-coupled receptor-like"/>
    <property type="match status" value="1"/>
</dbReference>
<accession>A0A8C5EWR9</accession>
<evidence type="ECO:0000256" key="3">
    <source>
        <dbReference type="ARBA" id="ARBA00022692"/>
    </source>
</evidence>
<feature type="transmembrane region" description="Helical" evidence="10">
    <location>
        <begin position="108"/>
        <end position="128"/>
    </location>
</feature>
<reference evidence="12" key="2">
    <citation type="submission" date="2025-08" db="UniProtKB">
        <authorList>
            <consortium name="Ensembl"/>
        </authorList>
    </citation>
    <scope>IDENTIFICATION</scope>
</reference>
<reference evidence="12" key="3">
    <citation type="submission" date="2025-09" db="UniProtKB">
        <authorList>
            <consortium name="Ensembl"/>
        </authorList>
    </citation>
    <scope>IDENTIFICATION</scope>
</reference>
<comment type="subcellular location">
    <subcellularLocation>
        <location evidence="1">Cell membrane</location>
        <topology evidence="1">Multi-pass membrane protein</topology>
    </subcellularLocation>
</comment>
<dbReference type="PANTHER" id="PTHR10489">
    <property type="entry name" value="CELL ADHESION MOLECULE"/>
    <property type="match status" value="1"/>
</dbReference>
<dbReference type="GO" id="GO:0060326">
    <property type="term" value="P:cell chemotaxis"/>
    <property type="evidence" value="ECO:0007669"/>
    <property type="project" value="TreeGrafter"/>
</dbReference>
<dbReference type="InterPro" id="IPR050119">
    <property type="entry name" value="CCR1-9-like"/>
</dbReference>
<dbReference type="AlphaFoldDB" id="A0A8C5EWR9"/>
<name>A0A8C5EWR9_GOUWI</name>
<evidence type="ECO:0000256" key="9">
    <source>
        <dbReference type="RuleBase" id="RU000688"/>
    </source>
</evidence>
<evidence type="ECO:0000256" key="5">
    <source>
        <dbReference type="ARBA" id="ARBA00023040"/>
    </source>
</evidence>
<dbReference type="Proteomes" id="UP000694680">
    <property type="component" value="Chromosome 20"/>
</dbReference>
<dbReference type="PROSITE" id="PS50262">
    <property type="entry name" value="G_PROTEIN_RECEP_F1_2"/>
    <property type="match status" value="1"/>
</dbReference>